<evidence type="ECO:0000256" key="1">
    <source>
        <dbReference type="SAM" id="MobiDB-lite"/>
    </source>
</evidence>
<organism evidence="2">
    <name type="scientific">uncultured Rubrobacteraceae bacterium</name>
    <dbReference type="NCBI Taxonomy" id="349277"/>
    <lineage>
        <taxon>Bacteria</taxon>
        <taxon>Bacillati</taxon>
        <taxon>Actinomycetota</taxon>
        <taxon>Rubrobacteria</taxon>
        <taxon>Rubrobacterales</taxon>
        <taxon>Rubrobacteraceae</taxon>
        <taxon>environmental samples</taxon>
    </lineage>
</organism>
<sequence length="89" mass="10334">EIQAAWREGVGKARRARADDGIRDRASRYGQGEAADGGGRRGRPVRERRPGRRGRRHCLRQVLGDRDHARRRGLHDPRRRRHPRGSREL</sequence>
<evidence type="ECO:0000313" key="2">
    <source>
        <dbReference type="EMBL" id="CAA9435318.1"/>
    </source>
</evidence>
<feature type="region of interest" description="Disordered" evidence="1">
    <location>
        <begin position="1"/>
        <end position="89"/>
    </location>
</feature>
<feature type="non-terminal residue" evidence="2">
    <location>
        <position position="89"/>
    </location>
</feature>
<accession>A0A6J4Q5Q7</accession>
<keyword evidence="2" id="KW-0346">Stress response</keyword>
<dbReference type="EMBL" id="CADCVB010000134">
    <property type="protein sequence ID" value="CAA9435318.1"/>
    <property type="molecule type" value="Genomic_DNA"/>
</dbReference>
<feature type="non-terminal residue" evidence="2">
    <location>
        <position position="1"/>
    </location>
</feature>
<gene>
    <name evidence="2" type="ORF">AVDCRST_MAG78-1987</name>
</gene>
<protein>
    <submittedName>
        <fullName evidence="2">Heat shock protein 60 family co-chaperone GroES</fullName>
    </submittedName>
</protein>
<dbReference type="AlphaFoldDB" id="A0A6J4Q5Q7"/>
<name>A0A6J4Q5Q7_9ACTN</name>
<feature type="compositionally biased region" description="Basic residues" evidence="1">
    <location>
        <begin position="69"/>
        <end position="89"/>
    </location>
</feature>
<feature type="compositionally biased region" description="Basic and acidic residues" evidence="1">
    <location>
        <begin position="16"/>
        <end position="27"/>
    </location>
</feature>
<feature type="compositionally biased region" description="Basic residues" evidence="1">
    <location>
        <begin position="49"/>
        <end position="59"/>
    </location>
</feature>
<proteinExistence type="predicted"/>
<reference evidence="2" key="1">
    <citation type="submission" date="2020-02" db="EMBL/GenBank/DDBJ databases">
        <authorList>
            <person name="Meier V. D."/>
        </authorList>
    </citation>
    <scope>NUCLEOTIDE SEQUENCE</scope>
    <source>
        <strain evidence="2">AVDCRST_MAG78</strain>
    </source>
</reference>